<dbReference type="Proteomes" id="UP000001488">
    <property type="component" value="Chromosome"/>
</dbReference>
<dbReference type="eggNOG" id="arCOG09010">
    <property type="taxonomic scope" value="Archaea"/>
</dbReference>
<dbReference type="AlphaFoldDB" id="C5A3S7"/>
<reference evidence="1 2" key="1">
    <citation type="journal article" date="2007" name="Genome Biol.">
        <title>Genome analysis and genome-wide proteomics of Thermococcus gammatolerans, the most radioresistant organism known amongst the Archaea.</title>
        <authorList>
            <person name="Zivanovic Y."/>
            <person name="Armengaud J."/>
            <person name="Lagorce A."/>
            <person name="Leplat C."/>
            <person name="Guerin P."/>
            <person name="Dutertre M."/>
            <person name="Anthouard V."/>
            <person name="Forterre P."/>
            <person name="Wincker P."/>
            <person name="Confalonieri F."/>
        </authorList>
    </citation>
    <scope>NUCLEOTIDE SEQUENCE [LARGE SCALE GENOMIC DNA]</scope>
    <source>
        <strain evidence="2">DSM 15229 / JCM 11827 / EJ3</strain>
    </source>
</reference>
<protein>
    <submittedName>
        <fullName evidence="1">Uncharacterized protein</fullName>
    </submittedName>
</protein>
<dbReference type="KEGG" id="tga:TGAM_0387"/>
<name>C5A3S7_THEGJ</name>
<dbReference type="EMBL" id="CP001398">
    <property type="protein sequence ID" value="ACS32889.1"/>
    <property type="molecule type" value="Genomic_DNA"/>
</dbReference>
<accession>C5A3S7</accession>
<dbReference type="PaxDb" id="593117-TGAM_0387"/>
<evidence type="ECO:0000313" key="1">
    <source>
        <dbReference type="EMBL" id="ACS32889.1"/>
    </source>
</evidence>
<dbReference type="PATRIC" id="fig|593117.10.peg.383"/>
<evidence type="ECO:0000313" key="2">
    <source>
        <dbReference type="Proteomes" id="UP000001488"/>
    </source>
</evidence>
<proteinExistence type="predicted"/>
<dbReference type="SUPFAM" id="SSF51445">
    <property type="entry name" value="(Trans)glycosidases"/>
    <property type="match status" value="1"/>
</dbReference>
<dbReference type="HOGENOM" id="CLU_682607_0_0_2"/>
<organism evidence="1 2">
    <name type="scientific">Thermococcus gammatolerans (strain DSM 15229 / JCM 11827 / EJ3)</name>
    <dbReference type="NCBI Taxonomy" id="593117"/>
    <lineage>
        <taxon>Archaea</taxon>
        <taxon>Methanobacteriati</taxon>
        <taxon>Methanobacteriota</taxon>
        <taxon>Thermococci</taxon>
        <taxon>Thermococcales</taxon>
        <taxon>Thermococcaceae</taxon>
        <taxon>Thermococcus</taxon>
    </lineage>
</organism>
<keyword evidence="2" id="KW-1185">Reference proteome</keyword>
<gene>
    <name evidence="1" type="ordered locus">TGAM_0387</name>
</gene>
<dbReference type="RefSeq" id="WP_015858007.1">
    <property type="nucleotide sequence ID" value="NC_012804.1"/>
</dbReference>
<dbReference type="Gene3D" id="3.20.20.80">
    <property type="entry name" value="Glycosidases"/>
    <property type="match status" value="1"/>
</dbReference>
<dbReference type="STRING" id="593117.TGAM_0387"/>
<dbReference type="InterPro" id="IPR017853">
    <property type="entry name" value="GH"/>
</dbReference>
<dbReference type="OrthoDB" id="203797at2157"/>
<sequence>MYRGTWLHPWDFTGYTIERIAKIGFNHVSMAVRYFEERQDWPGPNIIFQNPGRRAYTAEENAVYWDADGNRYSHLPPYLRPERSREAKGDIVERFVNACEENSLKSVLWFPTLRWEKAVRDDIGVGMKDVYGSHPGYKRMFLCPSNPLVREALELMVEELSEKYDFDEFEFDFIRYPEVPSTHGTPLLSLALSPCFCKYCQERARDYGVDLEEVKRELKELVEWHVDYLSNTPYCTDEDYLQAVHSELARFLLEGDLVKKWIKFRAEVIADLLKDLSKIVRRNNPGAKVTADLYPPSGSWLLGQDYKTISKIVDGVKVMIYTKPFGKSVCRIPYESRLARKLLGKKLLVIGLASWPPMTPEDIEREFRLVLSSPADGVGFYSYGWTPDGNLLTIERLFREVGT</sequence>
<dbReference type="GeneID" id="7987853"/>